<gene>
    <name evidence="1" type="ordered locus">Metvu_0919</name>
</gene>
<dbReference type="GO" id="GO:0016491">
    <property type="term" value="F:oxidoreductase activity"/>
    <property type="evidence" value="ECO:0007669"/>
    <property type="project" value="InterPro"/>
</dbReference>
<dbReference type="RefSeq" id="WP_015732997.1">
    <property type="nucleotide sequence ID" value="NC_013407.1"/>
</dbReference>
<dbReference type="OrthoDB" id="146853at2157"/>
<evidence type="ECO:0000313" key="2">
    <source>
        <dbReference type="Proteomes" id="UP000002063"/>
    </source>
</evidence>
<dbReference type="PANTHER" id="PTHR39673:SF8">
    <property type="entry name" value="GLUTAMATE SYNTHASE ALPHA SUBUNIT C-TERMINAL DOMAIN-CONTAINING PROTEIN"/>
    <property type="match status" value="1"/>
</dbReference>
<dbReference type="STRING" id="579137.Metvu_0919"/>
<dbReference type="SUPFAM" id="SSF69336">
    <property type="entry name" value="Alpha subunit of glutamate synthase, C-terminal domain"/>
    <property type="match status" value="2"/>
</dbReference>
<keyword evidence="2" id="KW-1185">Reference proteome</keyword>
<dbReference type="PANTHER" id="PTHR39673">
    <property type="entry name" value="TUNGSTEN FORMYLMETHANOFURAN DEHYDROGENASE, SUBUNIT C (FWDC)"/>
    <property type="match status" value="1"/>
</dbReference>
<dbReference type="HOGENOM" id="CLU_867712_0_0_2"/>
<dbReference type="KEGG" id="mvu:Metvu_0919"/>
<dbReference type="InterPro" id="IPR036485">
    <property type="entry name" value="Glu_synth_asu_C_sf"/>
</dbReference>
<dbReference type="CDD" id="cd00504">
    <property type="entry name" value="GXGXG"/>
    <property type="match status" value="1"/>
</dbReference>
<reference evidence="1" key="1">
    <citation type="submission" date="2009-10" db="EMBL/GenBank/DDBJ databases">
        <title>Complete sequence of chromosome of Methanocaldococcus vulcanius M7.</title>
        <authorList>
            <consortium name="US DOE Joint Genome Institute"/>
            <person name="Lucas S."/>
            <person name="Copeland A."/>
            <person name="Lapidus A."/>
            <person name="Glavina del Rio T."/>
            <person name="Dalin E."/>
            <person name="Tice H."/>
            <person name="Bruce D."/>
            <person name="Goodwin L."/>
            <person name="Pitluck S."/>
            <person name="Lcollab F.I."/>
            <person name="Brettin T."/>
            <person name="Detter J.C."/>
            <person name="Han C."/>
            <person name="Tapia R."/>
            <person name="Kuske C.R."/>
            <person name="Schmutz J."/>
            <person name="Larimer F."/>
            <person name="Land M."/>
            <person name="Hauser L."/>
            <person name="Kyrpides N."/>
            <person name="Ovchinikova G."/>
            <person name="Sieprawska-Lupa M."/>
            <person name="Whitman W.B."/>
            <person name="Woyke T."/>
        </authorList>
    </citation>
    <scope>NUCLEOTIDE SEQUENCE [LARGE SCALE GENOMIC DNA]</scope>
    <source>
        <strain evidence="1">M7</strain>
    </source>
</reference>
<proteinExistence type="predicted"/>
<protein>
    <submittedName>
        <fullName evidence="1">Uncharacterized protein</fullName>
    </submittedName>
</protein>
<sequence>MFRLKLFKNRGNEKKEKLDEFLNRNRNNVIILEIENPVDCICDFTYNFIWQSDFNPETEIKGNITFKSLVEHLKNGGIVYIKGNVGKRFCSSMGVDLKYFGGSGGRIKVGTVIVDGDVDTRFGISMLSGTIYINEKNRIKEPMGNVIEVESDIKGYRKFVSITEFVEERYKEEKLLKPNKFDEKGGILEINDKIKRDTVGARLNEDKTIVVNGDVDLSTGILMKNGKVIVNGNAGKNTGAVLNGGLVIINGNTNDFTGFEMRDGIIVVDGNAGKYLGAKKKGGVIYARSGKEVPPTRRCELNKDDVEFLRSLGYTGGFYKFL</sequence>
<organism evidence="1 2">
    <name type="scientific">Methanocaldococcus vulcanius (strain ATCC 700851 / DSM 12094 / M7)</name>
    <name type="common">Methanococcus vulcanius</name>
    <dbReference type="NCBI Taxonomy" id="579137"/>
    <lineage>
        <taxon>Archaea</taxon>
        <taxon>Methanobacteriati</taxon>
        <taxon>Methanobacteriota</taxon>
        <taxon>Methanomada group</taxon>
        <taxon>Methanococci</taxon>
        <taxon>Methanococcales</taxon>
        <taxon>Methanocaldococcaceae</taxon>
        <taxon>Methanocaldococcus</taxon>
    </lineage>
</organism>
<dbReference type="Gene3D" id="2.160.20.60">
    <property type="entry name" value="Glutamate synthase, alpha subunit, C-terminal domain"/>
    <property type="match status" value="2"/>
</dbReference>
<accession>C9RGS5</accession>
<dbReference type="AlphaFoldDB" id="C9RGS5"/>
<evidence type="ECO:0000313" key="1">
    <source>
        <dbReference type="EMBL" id="ACX72777.1"/>
    </source>
</evidence>
<name>C9RGS5_METVM</name>
<dbReference type="eggNOG" id="arCOG00098">
    <property type="taxonomic scope" value="Archaea"/>
</dbReference>
<dbReference type="EMBL" id="CP001787">
    <property type="protein sequence ID" value="ACX72777.1"/>
    <property type="molecule type" value="Genomic_DNA"/>
</dbReference>
<dbReference type="GeneID" id="8513256"/>
<dbReference type="Proteomes" id="UP000002063">
    <property type="component" value="Chromosome"/>
</dbReference>